<gene>
    <name evidence="1" type="ORF">AAJ76_7900014394</name>
</gene>
<comment type="caution">
    <text evidence="1">The sequence shown here is derived from an EMBL/GenBank/DDBJ whole genome shotgun (WGS) entry which is preliminary data.</text>
</comment>
<organism evidence="1 2">
    <name type="scientific">Vairimorpha ceranae</name>
    <dbReference type="NCBI Taxonomy" id="40302"/>
    <lineage>
        <taxon>Eukaryota</taxon>
        <taxon>Fungi</taxon>
        <taxon>Fungi incertae sedis</taxon>
        <taxon>Microsporidia</taxon>
        <taxon>Nosematidae</taxon>
        <taxon>Vairimorpha</taxon>
    </lineage>
</organism>
<dbReference type="GeneID" id="36321359"/>
<dbReference type="OrthoDB" id="2193138at2759"/>
<dbReference type="AlphaFoldDB" id="A0A0F9W9S5"/>
<keyword evidence="2" id="KW-1185">Reference proteome</keyword>
<sequence>MIHQINLENLKFTTYMVKKTSTNLKTLITDADYSRKGLLKTYKNNLEIESELSHLINFLDNNKELQTKEFDEFKSEICLTGLKNKSSQITCLLDE</sequence>
<protein>
    <submittedName>
        <fullName evidence="1">Uncharacterized protein</fullName>
    </submittedName>
</protein>
<dbReference type="VEuPathDB" id="MicrosporidiaDB:G9O61_00g000660"/>
<dbReference type="RefSeq" id="XP_024330113.1">
    <property type="nucleotide sequence ID" value="XM_024476406.1"/>
</dbReference>
<evidence type="ECO:0000313" key="2">
    <source>
        <dbReference type="Proteomes" id="UP000034350"/>
    </source>
</evidence>
<evidence type="ECO:0000313" key="1">
    <source>
        <dbReference type="EMBL" id="KKO74371.1"/>
    </source>
</evidence>
<dbReference type="VEuPathDB" id="MicrosporidiaDB:AAJ76_7900014394"/>
<accession>A0A0F9W9S5</accession>
<dbReference type="EMBL" id="JPQZ01000079">
    <property type="protein sequence ID" value="KKO74371.1"/>
    <property type="molecule type" value="Genomic_DNA"/>
</dbReference>
<dbReference type="Proteomes" id="UP000034350">
    <property type="component" value="Unassembled WGS sequence"/>
</dbReference>
<name>A0A0F9W9S5_9MICR</name>
<proteinExistence type="predicted"/>
<reference evidence="1 2" key="1">
    <citation type="journal article" date="2015" name="Environ. Microbiol.">
        <title>Genome analyses suggest the presence of polyploidy and recent human-driven expansions in eight global populations of the honeybee pathogen Nosema ceranae.</title>
        <authorList>
            <person name="Pelin A."/>
            <person name="Selman M."/>
            <person name="Aris-Brosou S."/>
            <person name="Farinelli L."/>
            <person name="Corradi N."/>
        </authorList>
    </citation>
    <scope>NUCLEOTIDE SEQUENCE [LARGE SCALE GENOMIC DNA]</scope>
    <source>
        <strain evidence="1 2">PA08 1199</strain>
    </source>
</reference>